<dbReference type="AlphaFoldDB" id="A0A9X2FIL9"/>
<comment type="caution">
    <text evidence="1">The sequence shown here is derived from an EMBL/GenBank/DDBJ whole genome shotgun (WGS) entry which is preliminary data.</text>
</comment>
<organism evidence="1 2">
    <name type="scientific">Ligilactobacillus ubinensis</name>
    <dbReference type="NCBI Taxonomy" id="2876789"/>
    <lineage>
        <taxon>Bacteria</taxon>
        <taxon>Bacillati</taxon>
        <taxon>Bacillota</taxon>
        <taxon>Bacilli</taxon>
        <taxon>Lactobacillales</taxon>
        <taxon>Lactobacillaceae</taxon>
        <taxon>Ligilactobacillus</taxon>
    </lineage>
</organism>
<dbReference type="RefSeq" id="WP_253359724.1">
    <property type="nucleotide sequence ID" value="NZ_JAIULA010000006.1"/>
</dbReference>
<dbReference type="Gene3D" id="3.40.630.30">
    <property type="match status" value="1"/>
</dbReference>
<evidence type="ECO:0000313" key="2">
    <source>
        <dbReference type="Proteomes" id="UP001139006"/>
    </source>
</evidence>
<proteinExistence type="predicted"/>
<reference evidence="1 2" key="1">
    <citation type="journal article" date="2023" name="Int. J. Syst. Evol. Microbiol.">
        <title>Ligilactobacillus ubinensis sp. nov., a novel species isolated from the wild ferment of a durian fruit (Durio zibethinus).</title>
        <authorList>
            <person name="Heng Y.C."/>
            <person name="Menon N."/>
            <person name="Chen B."/>
            <person name="Loo B.Z.L."/>
            <person name="Wong G.W.J."/>
            <person name="Lim A.C.H."/>
            <person name="Silvaraju S."/>
            <person name="Kittelmann S."/>
        </authorList>
    </citation>
    <scope>NUCLEOTIDE SEQUENCE [LARGE SCALE GENOMIC DNA]</scope>
    <source>
        <strain evidence="1 2">WILCCON 0076</strain>
    </source>
</reference>
<dbReference type="InterPro" id="IPR016181">
    <property type="entry name" value="Acyl_CoA_acyltransferase"/>
</dbReference>
<dbReference type="EMBL" id="JAIULA010000006">
    <property type="protein sequence ID" value="MCP0886526.1"/>
    <property type="molecule type" value="Genomic_DNA"/>
</dbReference>
<dbReference type="SUPFAM" id="SSF55729">
    <property type="entry name" value="Acyl-CoA N-acyltransferases (Nat)"/>
    <property type="match status" value="1"/>
</dbReference>
<evidence type="ECO:0000313" key="1">
    <source>
        <dbReference type="EMBL" id="MCP0886526.1"/>
    </source>
</evidence>
<gene>
    <name evidence="1" type="ORF">LB941_04130</name>
</gene>
<name>A0A9X2FIL9_9LACO</name>
<protein>
    <submittedName>
        <fullName evidence="1">Uncharacterized protein</fullName>
    </submittedName>
</protein>
<accession>A0A9X2FIL9</accession>
<sequence length="59" mass="6999">MLEKAIEIAKEKQLHLITLETISFNAPKFYLEHEFGIMKQVDNSPLDNTSHFFMFKDIR</sequence>
<dbReference type="Proteomes" id="UP001139006">
    <property type="component" value="Unassembled WGS sequence"/>
</dbReference>
<keyword evidence="2" id="KW-1185">Reference proteome</keyword>